<sequence length="303" mass="34895">MTISEKEKQNDLFIHAAANSNIDTQPDLVVIGKEIKLLRSAKQKILTELSHYKIQHLSIFEKFYYPEDHDLLNAYGKNLINWLKGIRTPYMPLHMSAERLRGELTPLQNRTRTMSHVLNEMENQLACRGLLKSNLAASLFPLTTNKIIERRREEAKISIQHGEITEHGSQVISKLHNDLQEFRDARKEYRREADSLRSELDDLLRLRSRPSTRLLTPIGMQDSADLSRVLHEIVKEVIQSMAEKMKNDVNSLTGTARKSLVQRTLEALERPHFLIEQELKKAGLEEGEISEIEGAFNLALRLD</sequence>
<dbReference type="AlphaFoldDB" id="A0A0C3CQI8"/>
<evidence type="ECO:0000256" key="1">
    <source>
        <dbReference type="SAM" id="Coils"/>
    </source>
</evidence>
<dbReference type="EMBL" id="KN831771">
    <property type="protein sequence ID" value="KIM46101.1"/>
    <property type="molecule type" value="Genomic_DNA"/>
</dbReference>
<evidence type="ECO:0000313" key="2">
    <source>
        <dbReference type="EMBL" id="KIM46101.1"/>
    </source>
</evidence>
<dbReference type="HOGENOM" id="CLU_918480_0_0_1"/>
<proteinExistence type="predicted"/>
<reference evidence="3" key="2">
    <citation type="submission" date="2015-01" db="EMBL/GenBank/DDBJ databases">
        <title>Evolutionary Origins and Diversification of the Mycorrhizal Mutualists.</title>
        <authorList>
            <consortium name="DOE Joint Genome Institute"/>
            <consortium name="Mycorrhizal Genomics Consortium"/>
            <person name="Kohler A."/>
            <person name="Kuo A."/>
            <person name="Nagy L.G."/>
            <person name="Floudas D."/>
            <person name="Copeland A."/>
            <person name="Barry K.W."/>
            <person name="Cichocki N."/>
            <person name="Veneault-Fourrey C."/>
            <person name="LaButti K."/>
            <person name="Lindquist E.A."/>
            <person name="Lipzen A."/>
            <person name="Lundell T."/>
            <person name="Morin E."/>
            <person name="Murat C."/>
            <person name="Riley R."/>
            <person name="Ohm R."/>
            <person name="Sun H."/>
            <person name="Tunlid A."/>
            <person name="Henrissat B."/>
            <person name="Grigoriev I.V."/>
            <person name="Hibbett D.S."/>
            <person name="Martin F."/>
        </authorList>
    </citation>
    <scope>NUCLEOTIDE SEQUENCE [LARGE SCALE GENOMIC DNA]</scope>
    <source>
        <strain evidence="3">h7</strain>
    </source>
</reference>
<evidence type="ECO:0000313" key="3">
    <source>
        <dbReference type="Proteomes" id="UP000053424"/>
    </source>
</evidence>
<protein>
    <submittedName>
        <fullName evidence="2">Uncharacterized protein</fullName>
    </submittedName>
</protein>
<feature type="coiled-coil region" evidence="1">
    <location>
        <begin position="172"/>
        <end position="206"/>
    </location>
</feature>
<dbReference type="Proteomes" id="UP000053424">
    <property type="component" value="Unassembled WGS sequence"/>
</dbReference>
<keyword evidence="3" id="KW-1185">Reference proteome</keyword>
<reference evidence="2 3" key="1">
    <citation type="submission" date="2014-04" db="EMBL/GenBank/DDBJ databases">
        <authorList>
            <consortium name="DOE Joint Genome Institute"/>
            <person name="Kuo A."/>
            <person name="Gay G."/>
            <person name="Dore J."/>
            <person name="Kohler A."/>
            <person name="Nagy L.G."/>
            <person name="Floudas D."/>
            <person name="Copeland A."/>
            <person name="Barry K.W."/>
            <person name="Cichocki N."/>
            <person name="Veneault-Fourrey C."/>
            <person name="LaButti K."/>
            <person name="Lindquist E.A."/>
            <person name="Lipzen A."/>
            <person name="Lundell T."/>
            <person name="Morin E."/>
            <person name="Murat C."/>
            <person name="Sun H."/>
            <person name="Tunlid A."/>
            <person name="Henrissat B."/>
            <person name="Grigoriev I.V."/>
            <person name="Hibbett D.S."/>
            <person name="Martin F."/>
            <person name="Nordberg H.P."/>
            <person name="Cantor M.N."/>
            <person name="Hua S.X."/>
        </authorList>
    </citation>
    <scope>NUCLEOTIDE SEQUENCE [LARGE SCALE GENOMIC DNA]</scope>
    <source>
        <strain evidence="3">h7</strain>
    </source>
</reference>
<accession>A0A0C3CQI8</accession>
<name>A0A0C3CQI8_HEBCY</name>
<organism evidence="2 3">
    <name type="scientific">Hebeloma cylindrosporum</name>
    <dbReference type="NCBI Taxonomy" id="76867"/>
    <lineage>
        <taxon>Eukaryota</taxon>
        <taxon>Fungi</taxon>
        <taxon>Dikarya</taxon>
        <taxon>Basidiomycota</taxon>
        <taxon>Agaricomycotina</taxon>
        <taxon>Agaricomycetes</taxon>
        <taxon>Agaricomycetidae</taxon>
        <taxon>Agaricales</taxon>
        <taxon>Agaricineae</taxon>
        <taxon>Hymenogastraceae</taxon>
        <taxon>Hebeloma</taxon>
    </lineage>
</organism>
<gene>
    <name evidence="2" type="ORF">M413DRAFT_441163</name>
</gene>
<keyword evidence="1" id="KW-0175">Coiled coil</keyword>